<evidence type="ECO:0000313" key="3">
    <source>
        <dbReference type="EMBL" id="KAJ7034191.1"/>
    </source>
</evidence>
<sequence length="484" mass="54017">MAFPQLSPPLEPVRERFVEDLRPLSDDDNDEDLPTLENLIAETHPDYNSQNKKSQECVSGEYPSSLPYLTHRVFFSKTPRSSTGPVVKSEPISNIKAGRKAATPSPSHSIIDLSGSSPPQPPKVRQRTRSPSLPNSSTPMTHPKRKLSSLPPSGLESPSPKRSRTLPGATPAHKHDVHWALDGSIVIQIQDTKFKLHQSHLAKHSPWFSGLFDGQKVEYQKYVELGEDDSTPMYILSLPTLTAKDFTRLLDAFEKAILYVHKDPSFTRTASILRVANLLSFNDFRDWAVRILQDEWSPSLEDLSIERIPHATESVILARTCDVPSILKRAMYELVRLAGYGQTDREEGVTPADFRVLVRAREQLTAQWMQLTSPYSSDLMNCASALAAAAQAADPAAPVPAPPAPMKCTTTDPLLSGKTHHKVVRESGIADDYLYDPLCGLQALIDADWDGEGYCEACVNLRREMWTNKREKLWDNLDIWFGLS</sequence>
<dbReference type="InterPro" id="IPR011333">
    <property type="entry name" value="SKP1/BTB/POZ_sf"/>
</dbReference>
<evidence type="ECO:0000259" key="2">
    <source>
        <dbReference type="PROSITE" id="PS50097"/>
    </source>
</evidence>
<feature type="region of interest" description="Disordered" evidence="1">
    <location>
        <begin position="18"/>
        <end position="62"/>
    </location>
</feature>
<dbReference type="AlphaFoldDB" id="A0AAD6X462"/>
<feature type="region of interest" description="Disordered" evidence="1">
    <location>
        <begin position="76"/>
        <end position="172"/>
    </location>
</feature>
<dbReference type="PROSITE" id="PS50097">
    <property type="entry name" value="BTB"/>
    <property type="match status" value="1"/>
</dbReference>
<dbReference type="Proteomes" id="UP001218188">
    <property type="component" value="Unassembled WGS sequence"/>
</dbReference>
<dbReference type="SUPFAM" id="SSF54695">
    <property type="entry name" value="POZ domain"/>
    <property type="match status" value="1"/>
</dbReference>
<organism evidence="3 4">
    <name type="scientific">Mycena alexandri</name>
    <dbReference type="NCBI Taxonomy" id="1745969"/>
    <lineage>
        <taxon>Eukaryota</taxon>
        <taxon>Fungi</taxon>
        <taxon>Dikarya</taxon>
        <taxon>Basidiomycota</taxon>
        <taxon>Agaricomycotina</taxon>
        <taxon>Agaricomycetes</taxon>
        <taxon>Agaricomycetidae</taxon>
        <taxon>Agaricales</taxon>
        <taxon>Marasmiineae</taxon>
        <taxon>Mycenaceae</taxon>
        <taxon>Mycena</taxon>
    </lineage>
</organism>
<dbReference type="InterPro" id="IPR000210">
    <property type="entry name" value="BTB/POZ_dom"/>
</dbReference>
<gene>
    <name evidence="3" type="ORF">C8F04DRAFT_956750</name>
</gene>
<feature type="compositionally biased region" description="Low complexity" evidence="1">
    <location>
        <begin position="148"/>
        <end position="160"/>
    </location>
</feature>
<dbReference type="Gene3D" id="3.30.710.10">
    <property type="entry name" value="Potassium Channel Kv1.1, Chain A"/>
    <property type="match status" value="1"/>
</dbReference>
<protein>
    <recommendedName>
        <fullName evidence="2">BTB domain-containing protein</fullName>
    </recommendedName>
</protein>
<feature type="compositionally biased region" description="Polar residues" evidence="1">
    <location>
        <begin position="129"/>
        <end position="140"/>
    </location>
</feature>
<feature type="domain" description="BTB" evidence="2">
    <location>
        <begin position="181"/>
        <end position="262"/>
    </location>
</feature>
<comment type="caution">
    <text evidence="3">The sequence shown here is derived from an EMBL/GenBank/DDBJ whole genome shotgun (WGS) entry which is preliminary data.</text>
</comment>
<evidence type="ECO:0000256" key="1">
    <source>
        <dbReference type="SAM" id="MobiDB-lite"/>
    </source>
</evidence>
<keyword evidence="4" id="KW-1185">Reference proteome</keyword>
<evidence type="ECO:0000313" key="4">
    <source>
        <dbReference type="Proteomes" id="UP001218188"/>
    </source>
</evidence>
<proteinExistence type="predicted"/>
<name>A0AAD6X462_9AGAR</name>
<reference evidence="3" key="1">
    <citation type="submission" date="2023-03" db="EMBL/GenBank/DDBJ databases">
        <title>Massive genome expansion in bonnet fungi (Mycena s.s.) driven by repeated elements and novel gene families across ecological guilds.</title>
        <authorList>
            <consortium name="Lawrence Berkeley National Laboratory"/>
            <person name="Harder C.B."/>
            <person name="Miyauchi S."/>
            <person name="Viragh M."/>
            <person name="Kuo A."/>
            <person name="Thoen E."/>
            <person name="Andreopoulos B."/>
            <person name="Lu D."/>
            <person name="Skrede I."/>
            <person name="Drula E."/>
            <person name="Henrissat B."/>
            <person name="Morin E."/>
            <person name="Kohler A."/>
            <person name="Barry K."/>
            <person name="LaButti K."/>
            <person name="Morin E."/>
            <person name="Salamov A."/>
            <person name="Lipzen A."/>
            <person name="Mereny Z."/>
            <person name="Hegedus B."/>
            <person name="Baldrian P."/>
            <person name="Stursova M."/>
            <person name="Weitz H."/>
            <person name="Taylor A."/>
            <person name="Grigoriev I.V."/>
            <person name="Nagy L.G."/>
            <person name="Martin F."/>
            <person name="Kauserud H."/>
        </authorList>
    </citation>
    <scope>NUCLEOTIDE SEQUENCE</scope>
    <source>
        <strain evidence="3">CBHHK200</strain>
    </source>
</reference>
<dbReference type="EMBL" id="JARJCM010000059">
    <property type="protein sequence ID" value="KAJ7034191.1"/>
    <property type="molecule type" value="Genomic_DNA"/>
</dbReference>
<accession>A0AAD6X462</accession>